<organism evidence="1">
    <name type="scientific">marine metagenome</name>
    <dbReference type="NCBI Taxonomy" id="408172"/>
    <lineage>
        <taxon>unclassified sequences</taxon>
        <taxon>metagenomes</taxon>
        <taxon>ecological metagenomes</taxon>
    </lineage>
</organism>
<sequence>MEKDEVQELGNRLLAAAVAGEGLDELLVENELGWIVEEAVERIAFRANREIINKAFEMQRPTSEAVLATITLDNGTFVLLELNQVQPGAIDSLEEDELITLTDTLASSLGNSDFEAFLNNLKGNADIQLRDVIEDF</sequence>
<evidence type="ECO:0000313" key="1">
    <source>
        <dbReference type="EMBL" id="SVD89496.1"/>
    </source>
</evidence>
<protein>
    <submittedName>
        <fullName evidence="1">Uncharacterized protein</fullName>
    </submittedName>
</protein>
<proteinExistence type="predicted"/>
<accession>A0A382Z1Y6</accession>
<reference evidence="1" key="1">
    <citation type="submission" date="2018-05" db="EMBL/GenBank/DDBJ databases">
        <authorList>
            <person name="Lanie J.A."/>
            <person name="Ng W.-L."/>
            <person name="Kazmierczak K.M."/>
            <person name="Andrzejewski T.M."/>
            <person name="Davidsen T.M."/>
            <person name="Wayne K.J."/>
            <person name="Tettelin H."/>
            <person name="Glass J.I."/>
            <person name="Rusch D."/>
            <person name="Podicherti R."/>
            <person name="Tsui H.-C.T."/>
            <person name="Winkler M.E."/>
        </authorList>
    </citation>
    <scope>NUCLEOTIDE SEQUENCE</scope>
</reference>
<gene>
    <name evidence="1" type="ORF">METZ01_LOCUS442350</name>
</gene>
<dbReference type="EMBL" id="UINC01180347">
    <property type="protein sequence ID" value="SVD89496.1"/>
    <property type="molecule type" value="Genomic_DNA"/>
</dbReference>
<name>A0A382Z1Y6_9ZZZZ</name>
<dbReference type="AlphaFoldDB" id="A0A382Z1Y6"/>